<protein>
    <submittedName>
        <fullName evidence="2">Class I SAM-dependent methyltransferase</fullName>
    </submittedName>
</protein>
<evidence type="ECO:0000313" key="2">
    <source>
        <dbReference type="EMBL" id="MST50696.1"/>
    </source>
</evidence>
<dbReference type="AlphaFoldDB" id="A0A7K0K5I0"/>
<evidence type="ECO:0000313" key="3">
    <source>
        <dbReference type="Proteomes" id="UP000442535"/>
    </source>
</evidence>
<reference evidence="2 3" key="1">
    <citation type="submission" date="2019-08" db="EMBL/GenBank/DDBJ databases">
        <title>In-depth cultivation of the pig gut microbiome towards novel bacterial diversity and tailored functional studies.</title>
        <authorList>
            <person name="Wylensek D."/>
            <person name="Hitch T.C.A."/>
            <person name="Clavel T."/>
        </authorList>
    </citation>
    <scope>NUCLEOTIDE SEQUENCE [LARGE SCALE GENOMIC DNA]</scope>
    <source>
        <strain evidence="2 3">RF-GAM-744-WT-7</strain>
    </source>
</reference>
<gene>
    <name evidence="2" type="ORF">FYJ63_10795</name>
</gene>
<accession>A0A7K0K5I0</accession>
<comment type="caution">
    <text evidence="2">The sequence shown here is derived from an EMBL/GenBank/DDBJ whole genome shotgun (WGS) entry which is preliminary data.</text>
</comment>
<keyword evidence="3" id="KW-1185">Reference proteome</keyword>
<dbReference type="EMBL" id="VUMY01000032">
    <property type="protein sequence ID" value="MST50696.1"/>
    <property type="molecule type" value="Genomic_DNA"/>
</dbReference>
<keyword evidence="2" id="KW-0489">Methyltransferase</keyword>
<dbReference type="Pfam" id="PF18096">
    <property type="entry name" value="Thump_like"/>
    <property type="match status" value="1"/>
</dbReference>
<organism evidence="2 3">
    <name type="scientific">Mobiluncus porci</name>
    <dbReference type="NCBI Taxonomy" id="2652278"/>
    <lineage>
        <taxon>Bacteria</taxon>
        <taxon>Bacillati</taxon>
        <taxon>Actinomycetota</taxon>
        <taxon>Actinomycetes</taxon>
        <taxon>Actinomycetales</taxon>
        <taxon>Actinomycetaceae</taxon>
        <taxon>Mobiluncus</taxon>
    </lineage>
</organism>
<dbReference type="SUPFAM" id="SSF53335">
    <property type="entry name" value="S-adenosyl-L-methionine-dependent methyltransferases"/>
    <property type="match status" value="1"/>
</dbReference>
<dbReference type="Gene3D" id="3.40.50.150">
    <property type="entry name" value="Vaccinia Virus protein VP39"/>
    <property type="match status" value="1"/>
</dbReference>
<dbReference type="GO" id="GO:0008168">
    <property type="term" value="F:methyltransferase activity"/>
    <property type="evidence" value="ECO:0007669"/>
    <property type="project" value="UniProtKB-KW"/>
</dbReference>
<dbReference type="CDD" id="cd02440">
    <property type="entry name" value="AdoMet_MTases"/>
    <property type="match status" value="1"/>
</dbReference>
<dbReference type="GO" id="GO:0032259">
    <property type="term" value="P:methylation"/>
    <property type="evidence" value="ECO:0007669"/>
    <property type="project" value="UniProtKB-KW"/>
</dbReference>
<sequence length="418" mass="45122">MDNNALKPVLEPKGFRLLNELGSLGPYSRELGEKLNAGLRSREVAPELVAAVLTQLQLREEAKPKFGEFAAGMLFTRKGLEQATRLVVAATHAARFRHAGCHKVADLGCGLGAESLAFAGVGLLVEAFEIDEATAAAALMNLRAFPEAHVTQADVTALNWADLRASGVDGAFADPARRDERGRNLQPEQWQPPLSAILALREEIPNRNLGVKVAPGIAHESLPADCESEWVSVDGDLVEAGLWFGTLRESPGRTALLLEKDGHVRANLRDPEDSGDPATVARPAKIIPDETALGAWLFEPDAAIIRAGLVAHVAQLTETASVSTGIAYLTGDGPSEDTRKLGAWFEIEKILPFDDKVLRTEFKARGVRSLEIKKRGAEVSPATLRKRLLPKADPQGEDLVLIVTRLAGRHRTILARRG</sequence>
<dbReference type="RefSeq" id="WP_287847392.1">
    <property type="nucleotide sequence ID" value="NZ_VUMY01000032.1"/>
</dbReference>
<name>A0A7K0K5I0_9ACTO</name>
<feature type="domain" description="THUMP-like" evidence="1">
    <location>
        <begin position="342"/>
        <end position="417"/>
    </location>
</feature>
<proteinExistence type="predicted"/>
<dbReference type="Proteomes" id="UP000442535">
    <property type="component" value="Unassembled WGS sequence"/>
</dbReference>
<evidence type="ECO:0000259" key="1">
    <source>
        <dbReference type="Pfam" id="PF18096"/>
    </source>
</evidence>
<dbReference type="InterPro" id="IPR029063">
    <property type="entry name" value="SAM-dependent_MTases_sf"/>
</dbReference>
<keyword evidence="2" id="KW-0808">Transferase</keyword>
<dbReference type="InterPro" id="IPR041497">
    <property type="entry name" value="Thump-like"/>
</dbReference>